<gene>
    <name evidence="1" type="ORF">CIRG_09576</name>
</gene>
<protein>
    <submittedName>
        <fullName evidence="1">Uncharacterized protein</fullName>
    </submittedName>
</protein>
<evidence type="ECO:0000313" key="1">
    <source>
        <dbReference type="EMBL" id="KMP09406.1"/>
    </source>
</evidence>
<dbReference type="Proteomes" id="UP000054565">
    <property type="component" value="Unassembled WGS sequence"/>
</dbReference>
<dbReference type="OrthoDB" id="5354164at2759"/>
<dbReference type="AlphaFoldDB" id="A0A0J6YL66"/>
<evidence type="ECO:0000313" key="2">
    <source>
        <dbReference type="Proteomes" id="UP000054565"/>
    </source>
</evidence>
<sequence length="102" mass="11228">MQDVDAYLLESIVQVRDKGKWVADVDILKAVKPQGNLSRVGRLALTCVAAHKGHSIYILPSSFCWKCACSGASHLKQHDDEALHAKHDGEYTPPQDCVVMVL</sequence>
<name>A0A0J6YL66_COCIT</name>
<accession>A0A0J6YL66</accession>
<proteinExistence type="predicted"/>
<dbReference type="EMBL" id="DS028099">
    <property type="protein sequence ID" value="KMP09406.1"/>
    <property type="molecule type" value="Genomic_DNA"/>
</dbReference>
<reference evidence="2" key="1">
    <citation type="journal article" date="2010" name="Genome Res.">
        <title>Population genomic sequencing of Coccidioides fungi reveals recent hybridization and transposon control.</title>
        <authorList>
            <person name="Neafsey D.E."/>
            <person name="Barker B.M."/>
            <person name="Sharpton T.J."/>
            <person name="Stajich J.E."/>
            <person name="Park D.J."/>
            <person name="Whiston E."/>
            <person name="Hung C.-Y."/>
            <person name="McMahan C."/>
            <person name="White J."/>
            <person name="Sykes S."/>
            <person name="Heiman D."/>
            <person name="Young S."/>
            <person name="Zeng Q."/>
            <person name="Abouelleil A."/>
            <person name="Aftuck L."/>
            <person name="Bessette D."/>
            <person name="Brown A."/>
            <person name="FitzGerald M."/>
            <person name="Lui A."/>
            <person name="Macdonald J.P."/>
            <person name="Priest M."/>
            <person name="Orbach M.J."/>
            <person name="Galgiani J.N."/>
            <person name="Kirkland T.N."/>
            <person name="Cole G.T."/>
            <person name="Birren B.W."/>
            <person name="Henn M.R."/>
            <person name="Taylor J.W."/>
            <person name="Rounsley S.D."/>
        </authorList>
    </citation>
    <scope>NUCLEOTIDE SEQUENCE [LARGE SCALE GENOMIC DNA]</scope>
    <source>
        <strain evidence="2">RMSCC 2394</strain>
    </source>
</reference>
<organism evidence="1 2">
    <name type="scientific">Coccidioides immitis RMSCC 2394</name>
    <dbReference type="NCBI Taxonomy" id="404692"/>
    <lineage>
        <taxon>Eukaryota</taxon>
        <taxon>Fungi</taxon>
        <taxon>Dikarya</taxon>
        <taxon>Ascomycota</taxon>
        <taxon>Pezizomycotina</taxon>
        <taxon>Eurotiomycetes</taxon>
        <taxon>Eurotiomycetidae</taxon>
        <taxon>Onygenales</taxon>
        <taxon>Onygenaceae</taxon>
        <taxon>Coccidioides</taxon>
    </lineage>
</organism>